<protein>
    <submittedName>
        <fullName evidence="9">Sensor histidine kinase</fullName>
    </submittedName>
</protein>
<comment type="subcellular location">
    <subcellularLocation>
        <location evidence="1">Cell membrane</location>
        <topology evidence="1">Multi-pass membrane protein</topology>
    </subcellularLocation>
</comment>
<dbReference type="Gene3D" id="1.10.287.130">
    <property type="match status" value="1"/>
</dbReference>
<evidence type="ECO:0000313" key="9">
    <source>
        <dbReference type="EMBL" id="TBL76521.1"/>
    </source>
</evidence>
<dbReference type="InterPro" id="IPR010559">
    <property type="entry name" value="Sig_transdc_His_kin_internal"/>
</dbReference>
<dbReference type="Gene3D" id="3.30.565.10">
    <property type="entry name" value="Histidine kinase-like ATPase, C-terminal domain"/>
    <property type="match status" value="1"/>
</dbReference>
<organism evidence="9 10">
    <name type="scientific">Paenibacillus thalictri</name>
    <dbReference type="NCBI Taxonomy" id="2527873"/>
    <lineage>
        <taxon>Bacteria</taxon>
        <taxon>Bacillati</taxon>
        <taxon>Bacillota</taxon>
        <taxon>Bacilli</taxon>
        <taxon>Bacillales</taxon>
        <taxon>Paenibacillaceae</taxon>
        <taxon>Paenibacillus</taxon>
    </lineage>
</organism>
<feature type="domain" description="HAMP" evidence="8">
    <location>
        <begin position="329"/>
        <end position="381"/>
    </location>
</feature>
<evidence type="ECO:0000256" key="7">
    <source>
        <dbReference type="SAM" id="Phobius"/>
    </source>
</evidence>
<dbReference type="Pfam" id="PF06580">
    <property type="entry name" value="His_kinase"/>
    <property type="match status" value="1"/>
</dbReference>
<evidence type="ECO:0000256" key="5">
    <source>
        <dbReference type="ARBA" id="ARBA00022777"/>
    </source>
</evidence>
<evidence type="ECO:0000259" key="8">
    <source>
        <dbReference type="PROSITE" id="PS50885"/>
    </source>
</evidence>
<keyword evidence="3" id="KW-0597">Phosphoprotein</keyword>
<dbReference type="Proteomes" id="UP000293142">
    <property type="component" value="Unassembled WGS sequence"/>
</dbReference>
<comment type="caution">
    <text evidence="9">The sequence shown here is derived from an EMBL/GenBank/DDBJ whole genome shotgun (WGS) entry which is preliminary data.</text>
</comment>
<keyword evidence="7" id="KW-1133">Transmembrane helix</keyword>
<dbReference type="PANTHER" id="PTHR34220">
    <property type="entry name" value="SENSOR HISTIDINE KINASE YPDA"/>
    <property type="match status" value="1"/>
</dbReference>
<keyword evidence="6 7" id="KW-0472">Membrane</keyword>
<dbReference type="OrthoDB" id="2521939at2"/>
<keyword evidence="10" id="KW-1185">Reference proteome</keyword>
<name>A0A4Q9DQU1_9BACL</name>
<sequence>MGIMLRNGFLIPCLYFIKEGGFCLLQKMSIFTKIIILIAVLLLPVLLLYARSNFVSVNVVEQTLKNANREQLSFFVSQFDAAIQRLSASTTFLNRELNGLSVTDGDLSNPISDSFRDKLKMKLETQKLFASWDNELSVFFPRQNDIVSTNPSLGYDETYLQYSVKPNWQVDHVTVNQYNEYAFAYYEVYPFITSGQVKDAQYIIRIRFYERNIRNALNQFKASSIRDPFLFHPDYGVIGSSSMNAATTEELARNLRQQRLASSGISELTVNNNKYLVTYIQSKQLGWYVVDYVPLENILTPITTSRNYFYSCVAVLILLSTLAMFLLYRHVQVPIRELVHGVRRIEKGQYSSRIRLNTSSEFIYLFNSFNRMAAQIENLIETVLTEQIRSREATLKQLQSQINPHFLFNCLAFMMSMAKQQNYSAILSMAYSLSKYYRYTTRSETSFCGLRDELAFIKHYLDIQQMRMDRVCYEIDVPECYLDLQIPRLLLQPLVENALIHGIEPEVNAGYLRIAGAQNGKMISITVDDDGQGMDEQERDMLMKRLNGPLTEEMGCGVWNVNQRLRHQFGKEAGLHYEVSPYGGTRAVIVLPLQQQQTKKERRAADV</sequence>
<keyword evidence="4" id="KW-0808">Transferase</keyword>
<accession>A0A4Q9DQU1</accession>
<feature type="transmembrane region" description="Helical" evidence="7">
    <location>
        <begin position="308"/>
        <end position="328"/>
    </location>
</feature>
<gene>
    <name evidence="9" type="ORF">EYB31_18990</name>
</gene>
<dbReference type="InterPro" id="IPR050640">
    <property type="entry name" value="Bact_2-comp_sensor_kinase"/>
</dbReference>
<dbReference type="EMBL" id="SIRE01000013">
    <property type="protein sequence ID" value="TBL76521.1"/>
    <property type="molecule type" value="Genomic_DNA"/>
</dbReference>
<reference evidence="9 10" key="1">
    <citation type="submission" date="2019-02" db="EMBL/GenBank/DDBJ databases">
        <title>Paenibacillus sp. nov., isolated from surface-sterilized tissue of Thalictrum simplex L.</title>
        <authorList>
            <person name="Tuo L."/>
        </authorList>
    </citation>
    <scope>NUCLEOTIDE SEQUENCE [LARGE SCALE GENOMIC DNA]</scope>
    <source>
        <strain evidence="9 10">N2SHLJ1</strain>
    </source>
</reference>
<dbReference type="Gene3D" id="3.30.450.20">
    <property type="entry name" value="PAS domain"/>
    <property type="match status" value="1"/>
</dbReference>
<proteinExistence type="predicted"/>
<evidence type="ECO:0000256" key="4">
    <source>
        <dbReference type="ARBA" id="ARBA00022679"/>
    </source>
</evidence>
<evidence type="ECO:0000256" key="2">
    <source>
        <dbReference type="ARBA" id="ARBA00022475"/>
    </source>
</evidence>
<dbReference type="CDD" id="cd06225">
    <property type="entry name" value="HAMP"/>
    <property type="match status" value="1"/>
</dbReference>
<keyword evidence="7" id="KW-0812">Transmembrane</keyword>
<dbReference type="Pfam" id="PF02518">
    <property type="entry name" value="HATPase_c"/>
    <property type="match status" value="1"/>
</dbReference>
<evidence type="ECO:0000313" key="10">
    <source>
        <dbReference type="Proteomes" id="UP000293142"/>
    </source>
</evidence>
<dbReference type="GO" id="GO:0005886">
    <property type="term" value="C:plasma membrane"/>
    <property type="evidence" value="ECO:0007669"/>
    <property type="project" value="UniProtKB-SubCell"/>
</dbReference>
<dbReference type="SUPFAM" id="SSF158472">
    <property type="entry name" value="HAMP domain-like"/>
    <property type="match status" value="1"/>
</dbReference>
<evidence type="ECO:0000256" key="6">
    <source>
        <dbReference type="ARBA" id="ARBA00023136"/>
    </source>
</evidence>
<evidence type="ECO:0000256" key="1">
    <source>
        <dbReference type="ARBA" id="ARBA00004651"/>
    </source>
</evidence>
<dbReference type="SUPFAM" id="SSF55874">
    <property type="entry name" value="ATPase domain of HSP90 chaperone/DNA topoisomerase II/histidine kinase"/>
    <property type="match status" value="1"/>
</dbReference>
<dbReference type="PANTHER" id="PTHR34220:SF7">
    <property type="entry name" value="SENSOR HISTIDINE KINASE YPDA"/>
    <property type="match status" value="1"/>
</dbReference>
<dbReference type="Pfam" id="PF00672">
    <property type="entry name" value="HAMP"/>
    <property type="match status" value="1"/>
</dbReference>
<dbReference type="SMART" id="SM00304">
    <property type="entry name" value="HAMP"/>
    <property type="match status" value="1"/>
</dbReference>
<dbReference type="InterPro" id="IPR003594">
    <property type="entry name" value="HATPase_dom"/>
</dbReference>
<keyword evidence="2" id="KW-1003">Cell membrane</keyword>
<dbReference type="InterPro" id="IPR003660">
    <property type="entry name" value="HAMP_dom"/>
</dbReference>
<dbReference type="GO" id="GO:0000155">
    <property type="term" value="F:phosphorelay sensor kinase activity"/>
    <property type="evidence" value="ECO:0007669"/>
    <property type="project" value="InterPro"/>
</dbReference>
<keyword evidence="5 9" id="KW-0418">Kinase</keyword>
<dbReference type="InterPro" id="IPR036890">
    <property type="entry name" value="HATPase_C_sf"/>
</dbReference>
<evidence type="ECO:0000256" key="3">
    <source>
        <dbReference type="ARBA" id="ARBA00022553"/>
    </source>
</evidence>
<dbReference type="PROSITE" id="PS50885">
    <property type="entry name" value="HAMP"/>
    <property type="match status" value="1"/>
</dbReference>
<dbReference type="AlphaFoldDB" id="A0A4Q9DQU1"/>
<feature type="transmembrane region" description="Helical" evidence="7">
    <location>
        <begin position="30"/>
        <end position="50"/>
    </location>
</feature>